<evidence type="ECO:0000313" key="1">
    <source>
        <dbReference type="EMBL" id="HGW94923.1"/>
    </source>
</evidence>
<gene>
    <name evidence="1" type="ORF">ENR47_11665</name>
</gene>
<protein>
    <submittedName>
        <fullName evidence="1">Uncharacterized protein</fullName>
    </submittedName>
</protein>
<reference evidence="1" key="1">
    <citation type="journal article" date="2020" name="mSystems">
        <title>Genome- and Community-Level Interaction Insights into Carbon Utilization and Element Cycling Functions of Hydrothermarchaeota in Hydrothermal Sediment.</title>
        <authorList>
            <person name="Zhou Z."/>
            <person name="Liu Y."/>
            <person name="Xu W."/>
            <person name="Pan J."/>
            <person name="Luo Z.H."/>
            <person name="Li M."/>
        </authorList>
    </citation>
    <scope>NUCLEOTIDE SEQUENCE [LARGE SCALE GENOMIC DNA]</scope>
    <source>
        <strain evidence="1">SpSt-402</strain>
    </source>
</reference>
<name>A0A832M3B4_9CYAN</name>
<comment type="caution">
    <text evidence="1">The sequence shown here is derived from an EMBL/GenBank/DDBJ whole genome shotgun (WGS) entry which is preliminary data.</text>
</comment>
<proteinExistence type="predicted"/>
<dbReference type="AlphaFoldDB" id="A0A832M3B4"/>
<organism evidence="1">
    <name type="scientific">Oscillatoriales cyanobacterium SpSt-402</name>
    <dbReference type="NCBI Taxonomy" id="2282168"/>
    <lineage>
        <taxon>Bacteria</taxon>
        <taxon>Bacillati</taxon>
        <taxon>Cyanobacteriota</taxon>
        <taxon>Cyanophyceae</taxon>
        <taxon>Oscillatoriophycideae</taxon>
        <taxon>Oscillatoriales</taxon>
    </lineage>
</organism>
<accession>A0A832M3B4</accession>
<sequence length="94" mass="10830">MNYLGQKVEVLETEMGWIGIWYHHLAGRIEIKFFPSAQDALELVMELIRQDLAVVSLLRLLDEWRDYDIVDEWEHGTAADSLVQSVLAVLSSSR</sequence>
<dbReference type="EMBL" id="DSRD01000725">
    <property type="protein sequence ID" value="HGW94923.1"/>
    <property type="molecule type" value="Genomic_DNA"/>
</dbReference>